<dbReference type="OrthoDB" id="670789at2"/>
<keyword evidence="1" id="KW-1133">Transmembrane helix</keyword>
<feature type="transmembrane region" description="Helical" evidence="1">
    <location>
        <begin position="50"/>
        <end position="67"/>
    </location>
</feature>
<dbReference type="EMBL" id="CP002691">
    <property type="protein sequence ID" value="AEE50237.1"/>
    <property type="molecule type" value="Genomic_DNA"/>
</dbReference>
<keyword evidence="3" id="KW-1185">Reference proteome</keyword>
<dbReference type="eggNOG" id="ENOG50301A4">
    <property type="taxonomic scope" value="Bacteria"/>
</dbReference>
<dbReference type="HOGENOM" id="CLU_1882845_0_0_10"/>
<dbReference type="Proteomes" id="UP000008461">
    <property type="component" value="Chromosome"/>
</dbReference>
<accession>F4KVB1</accession>
<keyword evidence="1" id="KW-0472">Membrane</keyword>
<dbReference type="RefSeq" id="WP_013764786.1">
    <property type="nucleotide sequence ID" value="NC_015510.1"/>
</dbReference>
<reference key="2">
    <citation type="submission" date="2011-04" db="EMBL/GenBank/DDBJ databases">
        <title>Complete sequence of chromosome of Haliscomenobacter hydrossis DSM 1100.</title>
        <authorList>
            <consortium name="US DOE Joint Genome Institute (JGI-PGF)"/>
            <person name="Lucas S."/>
            <person name="Han J."/>
            <person name="Lapidus A."/>
            <person name="Bruce D."/>
            <person name="Goodwin L."/>
            <person name="Pitluck S."/>
            <person name="Peters L."/>
            <person name="Kyrpides N."/>
            <person name="Mavromatis K."/>
            <person name="Ivanova N."/>
            <person name="Ovchinnikova G."/>
            <person name="Pagani I."/>
            <person name="Daligault H."/>
            <person name="Detter J.C."/>
            <person name="Han C."/>
            <person name="Land M."/>
            <person name="Hauser L."/>
            <person name="Markowitz V."/>
            <person name="Cheng J.-F."/>
            <person name="Hugenholtz P."/>
            <person name="Woyke T."/>
            <person name="Wu D."/>
            <person name="Verbarg S."/>
            <person name="Frueling A."/>
            <person name="Brambilla E."/>
            <person name="Klenk H.-P."/>
            <person name="Eisen J.A."/>
        </authorList>
    </citation>
    <scope>NUCLEOTIDE SEQUENCE</scope>
    <source>
        <strain>DSM 1100</strain>
    </source>
</reference>
<dbReference type="AlphaFoldDB" id="F4KVB1"/>
<gene>
    <name evidence="2" type="ordered locus">Halhy_2361</name>
</gene>
<protein>
    <submittedName>
        <fullName evidence="2">Uncharacterized protein</fullName>
    </submittedName>
</protein>
<evidence type="ECO:0000313" key="2">
    <source>
        <dbReference type="EMBL" id="AEE50237.1"/>
    </source>
</evidence>
<name>F4KVB1_HALH1</name>
<organism evidence="2 3">
    <name type="scientific">Haliscomenobacter hydrossis (strain ATCC 27775 / DSM 1100 / LMG 10767 / O)</name>
    <dbReference type="NCBI Taxonomy" id="760192"/>
    <lineage>
        <taxon>Bacteria</taxon>
        <taxon>Pseudomonadati</taxon>
        <taxon>Bacteroidota</taxon>
        <taxon>Saprospiria</taxon>
        <taxon>Saprospirales</taxon>
        <taxon>Haliscomenobacteraceae</taxon>
        <taxon>Haliscomenobacter</taxon>
    </lineage>
</organism>
<feature type="transmembrane region" description="Helical" evidence="1">
    <location>
        <begin position="87"/>
        <end position="105"/>
    </location>
</feature>
<feature type="transmembrane region" description="Helical" evidence="1">
    <location>
        <begin position="111"/>
        <end position="131"/>
    </location>
</feature>
<dbReference type="KEGG" id="hhy:Halhy_2361"/>
<reference evidence="2 3" key="1">
    <citation type="journal article" date="2011" name="Stand. Genomic Sci.">
        <title>Complete genome sequence of Haliscomenobacter hydrossis type strain (O).</title>
        <authorList>
            <consortium name="US DOE Joint Genome Institute (JGI-PGF)"/>
            <person name="Daligault H."/>
            <person name="Lapidus A."/>
            <person name="Zeytun A."/>
            <person name="Nolan M."/>
            <person name="Lucas S."/>
            <person name="Del Rio T.G."/>
            <person name="Tice H."/>
            <person name="Cheng J.F."/>
            <person name="Tapia R."/>
            <person name="Han C."/>
            <person name="Goodwin L."/>
            <person name="Pitluck S."/>
            <person name="Liolios K."/>
            <person name="Pagani I."/>
            <person name="Ivanova N."/>
            <person name="Huntemann M."/>
            <person name="Mavromatis K."/>
            <person name="Mikhailova N."/>
            <person name="Pati A."/>
            <person name="Chen A."/>
            <person name="Palaniappan K."/>
            <person name="Land M."/>
            <person name="Hauser L."/>
            <person name="Brambilla E.M."/>
            <person name="Rohde M."/>
            <person name="Verbarg S."/>
            <person name="Goker M."/>
            <person name="Bristow J."/>
            <person name="Eisen J.A."/>
            <person name="Markowitz V."/>
            <person name="Hugenholtz P."/>
            <person name="Kyrpides N.C."/>
            <person name="Klenk H.P."/>
            <person name="Woyke T."/>
        </authorList>
    </citation>
    <scope>NUCLEOTIDE SEQUENCE [LARGE SCALE GENOMIC DNA]</scope>
    <source>
        <strain evidence="3">ATCC 27775 / DSM 1100 / LMG 10767 / O</strain>
    </source>
</reference>
<proteinExistence type="predicted"/>
<evidence type="ECO:0000313" key="3">
    <source>
        <dbReference type="Proteomes" id="UP000008461"/>
    </source>
</evidence>
<keyword evidence="1" id="KW-0812">Transmembrane</keyword>
<evidence type="ECO:0000256" key="1">
    <source>
        <dbReference type="SAM" id="Phobius"/>
    </source>
</evidence>
<sequence>MKKVLTSGLVASLVLLAFAYLCLQLMPVLLPYVAEEYYNPIFVEDASRNIFYFIHPIVLAFALAWFWNRFKDLFVGNLLVRGVEFGFVYAIIATLPIMVLTYSAIDVSLTVVGTWLLYGFFQGTIAGLIFARMHV</sequence>